<organism evidence="1 2">
    <name type="scientific">Yanshouia hominis</name>
    <dbReference type="NCBI Taxonomy" id="2763673"/>
    <lineage>
        <taxon>Bacteria</taxon>
        <taxon>Bacillati</taxon>
        <taxon>Bacillota</taxon>
        <taxon>Clostridia</taxon>
        <taxon>Eubacteriales</taxon>
        <taxon>Oscillospiraceae</taxon>
        <taxon>Yanshouia</taxon>
    </lineage>
</organism>
<keyword evidence="2" id="KW-1185">Reference proteome</keyword>
<dbReference type="InterPro" id="IPR007169">
    <property type="entry name" value="RemA-like"/>
</dbReference>
<dbReference type="NCBIfam" id="NF046065">
    <property type="entry name" value="MtxRegRemB"/>
    <property type="match status" value="1"/>
</dbReference>
<sequence length="89" mass="9947">MFLHLGQNTVVRTDAVVGIFDIETASVGKITRQFLSRAEEELRVTNVSQDLPKSFVVCLDEGGMRVYISQISTATLRRRTGFVEDLAKD</sequence>
<proteinExistence type="predicted"/>
<protein>
    <submittedName>
        <fullName evidence="1">DUF370 domain-containing protein</fullName>
    </submittedName>
</protein>
<reference evidence="1 2" key="1">
    <citation type="submission" date="2020-08" db="EMBL/GenBank/DDBJ databases">
        <title>Genome public.</title>
        <authorList>
            <person name="Liu C."/>
            <person name="Sun Q."/>
        </authorList>
    </citation>
    <scope>NUCLEOTIDE SEQUENCE [LARGE SCALE GENOMIC DNA]</scope>
    <source>
        <strain evidence="1 2">BX1</strain>
    </source>
</reference>
<name>A0ABR7NKI4_9FIRM</name>
<dbReference type="Proteomes" id="UP000658131">
    <property type="component" value="Unassembled WGS sequence"/>
</dbReference>
<comment type="caution">
    <text evidence="1">The sequence shown here is derived from an EMBL/GenBank/DDBJ whole genome shotgun (WGS) entry which is preliminary data.</text>
</comment>
<evidence type="ECO:0000313" key="1">
    <source>
        <dbReference type="EMBL" id="MBC8576916.1"/>
    </source>
</evidence>
<dbReference type="Pfam" id="PF04025">
    <property type="entry name" value="RemA-like"/>
    <property type="match status" value="1"/>
</dbReference>
<dbReference type="RefSeq" id="WP_262400390.1">
    <property type="nucleotide sequence ID" value="NZ_JACRTB010000017.1"/>
</dbReference>
<gene>
    <name evidence="1" type="ORF">H8717_10935</name>
</gene>
<accession>A0ABR7NKI4</accession>
<evidence type="ECO:0000313" key="2">
    <source>
        <dbReference type="Proteomes" id="UP000658131"/>
    </source>
</evidence>
<dbReference type="EMBL" id="JACRTB010000017">
    <property type="protein sequence ID" value="MBC8576916.1"/>
    <property type="molecule type" value="Genomic_DNA"/>
</dbReference>